<dbReference type="InterPro" id="IPR054028">
    <property type="entry name" value="TarS/TarP_linker"/>
</dbReference>
<feature type="domain" description="TarS/TarP linker" evidence="2">
    <location>
        <begin position="232"/>
        <end position="321"/>
    </location>
</feature>
<dbReference type="GO" id="GO:0016758">
    <property type="term" value="F:hexosyltransferase activity"/>
    <property type="evidence" value="ECO:0007669"/>
    <property type="project" value="UniProtKB-ARBA"/>
</dbReference>
<keyword evidence="4" id="KW-1185">Reference proteome</keyword>
<dbReference type="Pfam" id="PF00535">
    <property type="entry name" value="Glycos_transf_2"/>
    <property type="match status" value="1"/>
</dbReference>
<accession>A0A9W4E5U6</accession>
<dbReference type="Gene3D" id="3.90.550.10">
    <property type="entry name" value="Spore Coat Polysaccharide Biosynthesis Protein SpsA, Chain A"/>
    <property type="match status" value="1"/>
</dbReference>
<dbReference type="InterPro" id="IPR029044">
    <property type="entry name" value="Nucleotide-diphossugar_trans"/>
</dbReference>
<organism evidence="3 4">
    <name type="scientific">Actinacidiphila bryophytorum</name>
    <dbReference type="NCBI Taxonomy" id="1436133"/>
    <lineage>
        <taxon>Bacteria</taxon>
        <taxon>Bacillati</taxon>
        <taxon>Actinomycetota</taxon>
        <taxon>Actinomycetes</taxon>
        <taxon>Kitasatosporales</taxon>
        <taxon>Streptomycetaceae</taxon>
        <taxon>Actinacidiphila</taxon>
    </lineage>
</organism>
<comment type="caution">
    <text evidence="3">The sequence shown here is derived from an EMBL/GenBank/DDBJ whole genome shotgun (WGS) entry which is preliminary data.</text>
</comment>
<evidence type="ECO:0000259" key="1">
    <source>
        <dbReference type="Pfam" id="PF00535"/>
    </source>
</evidence>
<protein>
    <submittedName>
        <fullName evidence="3">Glycosyl transferase family 2</fullName>
    </submittedName>
</protein>
<feature type="domain" description="Glycosyltransferase 2-like" evidence="1">
    <location>
        <begin position="10"/>
        <end position="141"/>
    </location>
</feature>
<dbReference type="PANTHER" id="PTHR22916:SF3">
    <property type="entry name" value="UDP-GLCNAC:BETAGAL BETA-1,3-N-ACETYLGLUCOSAMINYLTRANSFERASE-LIKE PROTEIN 1"/>
    <property type="match status" value="1"/>
</dbReference>
<reference evidence="3" key="1">
    <citation type="submission" date="2021-06" db="EMBL/GenBank/DDBJ databases">
        <authorList>
            <person name="Arsene-Ploetze F."/>
        </authorList>
    </citation>
    <scope>NUCLEOTIDE SEQUENCE</scope>
    <source>
        <strain evidence="3">SBRY1</strain>
    </source>
</reference>
<dbReference type="AlphaFoldDB" id="A0A9W4E5U6"/>
<dbReference type="InterPro" id="IPR001173">
    <property type="entry name" value="Glyco_trans_2-like"/>
</dbReference>
<dbReference type="EMBL" id="CAJVAX010000012">
    <property type="protein sequence ID" value="CAG7627143.1"/>
    <property type="molecule type" value="Genomic_DNA"/>
</dbReference>
<dbReference type="Pfam" id="PF22181">
    <property type="entry name" value="TarS_linker"/>
    <property type="match status" value="1"/>
</dbReference>
<sequence>MTTAGVPDVTVVVAVYNTMPYLTECLNSLVDQSIGLDRLQVVAVDDGSTDGSAKELARFATLHPGVFTVITQANSGGPAAPSNRGLDAATGRYVFFVGSDDYLGTEALERMVGAADEHGTDVVVGKMVGVNGRWVPQAVFERTRHDATLRNCPLPWALSNTKLFRRALIEEHGLRYPEDLPILSDQPFTLEACFRAAGISILADYDYYYAVRRGDEGNVTYRGNLEDRLAGTERIMRLTERFTHTTDERYGLNRRHLTTEMSHVLGAGLLKAGPETAERIVTRARPLLADFATDALLGRLPLQDRVHLMLAKAGAADALLAALRFEDEHGTDPDALPLRFADGRAHIAYPFVGDPDFADVAAQVDRTAQVLRSLGGSAALVPGGTPALQVTASSPHADYQDLVTGSSLEWVRVSKGEGGPGGSTPAVRFTADGGGVRLAARVPLDGLLPYAPGKWSLRLHLATATGPHRVAVTAVSGTATLRVRRGARFLRLTATAQPDGLLTLVISPIRLSRIIAQRLRRLRAIGRK</sequence>
<evidence type="ECO:0000259" key="2">
    <source>
        <dbReference type="Pfam" id="PF22181"/>
    </source>
</evidence>
<keyword evidence="3" id="KW-0808">Transferase</keyword>
<dbReference type="RefSeq" id="WP_205042470.1">
    <property type="nucleotide sequence ID" value="NZ_CAJVAX010000012.1"/>
</dbReference>
<dbReference type="SUPFAM" id="SSF53448">
    <property type="entry name" value="Nucleotide-diphospho-sugar transferases"/>
    <property type="match status" value="1"/>
</dbReference>
<dbReference type="PANTHER" id="PTHR22916">
    <property type="entry name" value="GLYCOSYLTRANSFERASE"/>
    <property type="match status" value="1"/>
</dbReference>
<dbReference type="Proteomes" id="UP001153328">
    <property type="component" value="Unassembled WGS sequence"/>
</dbReference>
<gene>
    <name evidence="3" type="ORF">SBRY_20335</name>
</gene>
<proteinExistence type="predicted"/>
<dbReference type="CDD" id="cd00761">
    <property type="entry name" value="Glyco_tranf_GTA_type"/>
    <property type="match status" value="1"/>
</dbReference>
<evidence type="ECO:0000313" key="3">
    <source>
        <dbReference type="EMBL" id="CAG7627143.1"/>
    </source>
</evidence>
<name>A0A9W4E5U6_9ACTN</name>
<evidence type="ECO:0000313" key="4">
    <source>
        <dbReference type="Proteomes" id="UP001153328"/>
    </source>
</evidence>